<dbReference type="GO" id="GO:0080008">
    <property type="term" value="C:Cul4-RING E3 ubiquitin ligase complex"/>
    <property type="evidence" value="ECO:0007669"/>
    <property type="project" value="TreeGrafter"/>
</dbReference>
<evidence type="ECO:0000256" key="1">
    <source>
        <dbReference type="ARBA" id="ARBA00022574"/>
    </source>
</evidence>
<reference evidence="4" key="1">
    <citation type="submission" date="2023-06" db="EMBL/GenBank/DDBJ databases">
        <title>Genome-scale phylogeny and comparative genomics of the fungal order Sordariales.</title>
        <authorList>
            <consortium name="Lawrence Berkeley National Laboratory"/>
            <person name="Hensen N."/>
            <person name="Bonometti L."/>
            <person name="Westerberg I."/>
            <person name="Brannstrom I.O."/>
            <person name="Guillou S."/>
            <person name="Cros-Aarteil S."/>
            <person name="Calhoun S."/>
            <person name="Haridas S."/>
            <person name="Kuo A."/>
            <person name="Mondo S."/>
            <person name="Pangilinan J."/>
            <person name="Riley R."/>
            <person name="Labutti K."/>
            <person name="Andreopoulos B."/>
            <person name="Lipzen A."/>
            <person name="Chen C."/>
            <person name="Yanf M."/>
            <person name="Daum C."/>
            <person name="Ng V."/>
            <person name="Clum A."/>
            <person name="Steindorff A."/>
            <person name="Ohm R."/>
            <person name="Martin F."/>
            <person name="Silar P."/>
            <person name="Natvig D."/>
            <person name="Lalanne C."/>
            <person name="Gautier V."/>
            <person name="Ament-Velasquez S.L."/>
            <person name="Kruys A."/>
            <person name="Hutchinson M.I."/>
            <person name="Powell A.J."/>
            <person name="Barry K."/>
            <person name="Miller A.N."/>
            <person name="Grigoriev I.V."/>
            <person name="Debuchy R."/>
            <person name="Gladieux P."/>
            <person name="Thoren M.H."/>
            <person name="Johannesson H."/>
        </authorList>
    </citation>
    <scope>NUCLEOTIDE SEQUENCE</scope>
    <source>
        <strain evidence="4">8032-3</strain>
    </source>
</reference>
<dbReference type="PANTHER" id="PTHR44472:SF1">
    <property type="entry name" value="DDB1 AND CUL4 ASSOCIATED FACTOR 4"/>
    <property type="match status" value="1"/>
</dbReference>
<dbReference type="GeneID" id="85314570"/>
<dbReference type="InterPro" id="IPR052254">
    <property type="entry name" value="CUL4-DDB1_E3_ligase_receptor"/>
</dbReference>
<organism evidence="4 5">
    <name type="scientific">Phialemonium atrogriseum</name>
    <dbReference type="NCBI Taxonomy" id="1093897"/>
    <lineage>
        <taxon>Eukaryota</taxon>
        <taxon>Fungi</taxon>
        <taxon>Dikarya</taxon>
        <taxon>Ascomycota</taxon>
        <taxon>Pezizomycotina</taxon>
        <taxon>Sordariomycetes</taxon>
        <taxon>Sordariomycetidae</taxon>
        <taxon>Cephalothecales</taxon>
        <taxon>Cephalothecaceae</taxon>
        <taxon>Phialemonium</taxon>
    </lineage>
</organism>
<feature type="region of interest" description="Disordered" evidence="3">
    <location>
        <begin position="381"/>
        <end position="404"/>
    </location>
</feature>
<dbReference type="RefSeq" id="XP_060288853.1">
    <property type="nucleotide sequence ID" value="XM_060431383.1"/>
</dbReference>
<dbReference type="EMBL" id="MU838997">
    <property type="protein sequence ID" value="KAK1772640.1"/>
    <property type="molecule type" value="Genomic_DNA"/>
</dbReference>
<gene>
    <name evidence="4" type="ORF">QBC33DRAFT_583692</name>
</gene>
<evidence type="ECO:0000313" key="5">
    <source>
        <dbReference type="Proteomes" id="UP001244011"/>
    </source>
</evidence>
<keyword evidence="1" id="KW-0853">WD repeat</keyword>
<sequence length="509" mass="55384">MSANREIPGYYFDPEKKRYFKIENSKTAPSEAPWSAENVKRRKIADREAARARERLERSKCRVKQSRVLAEPLMGGFLRRETGRLSPEVPVASFARGLREKGSVPLFPPEMPSPVNIAHLYVGNHDCNLGFGVVYGTLDEESLVGCYIPRDNNDRIDEDIVNKYRLDSRMPREEIIMCPQMSSLKYHEPSHRILLTSRKPGPRVGVSFFSPQVSYGRDTEPEWLIGGADHYENFSRFSPSPDCVANTCTPAPASSDLICLIGTSDGILQFRREGPLTWLTPGGGAAPPSHATGAAAAGPRDVFSIDFLAGNPNVVFAGGRSSRLSMADLRTAPRSWEELAIRHASSVAHVRSLNEHQVLAAGPRSAMCVYDIRFRKEAAAAARPNDGGGGRRRAGRGGGAGKGAHRPLLTFPGFRNGAHIHFGLDVEPAMGVVAAAHDNGGVGVYSLRSGRRLACPPVDKVAIRGGVVKGVMFQTLPRDRLPSLFLGEGANVCKYSFGVLDGADEILEE</sequence>
<evidence type="ECO:0000256" key="3">
    <source>
        <dbReference type="SAM" id="MobiDB-lite"/>
    </source>
</evidence>
<name>A0AAJ0C9H8_9PEZI</name>
<evidence type="ECO:0000313" key="4">
    <source>
        <dbReference type="EMBL" id="KAK1772640.1"/>
    </source>
</evidence>
<protein>
    <recommendedName>
        <fullName evidence="6">Myocyte-specific enhancer factor 2d</fullName>
    </recommendedName>
</protein>
<evidence type="ECO:0008006" key="6">
    <source>
        <dbReference type="Google" id="ProtNLM"/>
    </source>
</evidence>
<accession>A0AAJ0C9H8</accession>
<comment type="caution">
    <text evidence="4">The sequence shown here is derived from an EMBL/GenBank/DDBJ whole genome shotgun (WGS) entry which is preliminary data.</text>
</comment>
<dbReference type="Proteomes" id="UP001244011">
    <property type="component" value="Unassembled WGS sequence"/>
</dbReference>
<keyword evidence="5" id="KW-1185">Reference proteome</keyword>
<evidence type="ECO:0000256" key="2">
    <source>
        <dbReference type="ARBA" id="ARBA00022737"/>
    </source>
</evidence>
<keyword evidence="2" id="KW-0677">Repeat</keyword>
<dbReference type="PANTHER" id="PTHR44472">
    <property type="entry name" value="DDB1- AND CUL4-ASSOCIATED FACTOR 4-RELATED"/>
    <property type="match status" value="1"/>
</dbReference>
<proteinExistence type="predicted"/>
<dbReference type="AlphaFoldDB" id="A0AAJ0C9H8"/>